<evidence type="ECO:0000313" key="3">
    <source>
        <dbReference type="EMBL" id="MCW4092231.1"/>
    </source>
</evidence>
<evidence type="ECO:0000313" key="6">
    <source>
        <dbReference type="Proteomes" id="UP001204486"/>
    </source>
</evidence>
<dbReference type="AlphaFoldDB" id="A0A3E5E6K2"/>
<dbReference type="RefSeq" id="WP_117586576.1">
    <property type="nucleotide sequence ID" value="NZ_JANDWK010000053.1"/>
</dbReference>
<evidence type="ECO:0000313" key="2">
    <source>
        <dbReference type="EMBL" id="MCP9601025.1"/>
    </source>
</evidence>
<dbReference type="Proteomes" id="UP001204486">
    <property type="component" value="Unassembled WGS sequence"/>
</dbReference>
<name>A0A3E5E6K2_9BACT</name>
<protein>
    <recommendedName>
        <fullName evidence="7">DUF4252 domain-containing protein</fullName>
    </recommendedName>
</protein>
<comment type="caution">
    <text evidence="2">The sequence shown here is derived from an EMBL/GenBank/DDBJ whole genome shotgun (WGS) entry which is preliminary data.</text>
</comment>
<feature type="signal peptide" evidence="1">
    <location>
        <begin position="1"/>
        <end position="20"/>
    </location>
</feature>
<reference evidence="4 5" key="1">
    <citation type="submission" date="2018-08" db="EMBL/GenBank/DDBJ databases">
        <title>A genome reference for cultivated species of the human gut microbiota.</title>
        <authorList>
            <person name="Zou Y."/>
            <person name="Xue W."/>
            <person name="Luo G."/>
        </authorList>
    </citation>
    <scope>NUCLEOTIDE SEQUENCE [LARGE SCALE GENOMIC DNA]</scope>
    <source>
        <strain evidence="4 5">AF24-12</strain>
    </source>
</reference>
<reference evidence="2" key="2">
    <citation type="submission" date="2022-07" db="EMBL/GenBank/DDBJ databases">
        <title>Prevotella copri.</title>
        <authorList>
            <person name="Yang C."/>
        </authorList>
    </citation>
    <scope>NUCLEOTIDE SEQUENCE</scope>
    <source>
        <strain evidence="2">HF1476</strain>
    </source>
</reference>
<accession>A0A3E5E6K2</accession>
<proteinExistence type="predicted"/>
<dbReference type="Proteomes" id="UP000283872">
    <property type="component" value="Unassembled WGS sequence"/>
</dbReference>
<evidence type="ECO:0000313" key="4">
    <source>
        <dbReference type="EMBL" id="RGS19491.1"/>
    </source>
</evidence>
<organism evidence="2 6">
    <name type="scientific">Segatella copri</name>
    <dbReference type="NCBI Taxonomy" id="165179"/>
    <lineage>
        <taxon>Bacteria</taxon>
        <taxon>Pseudomonadati</taxon>
        <taxon>Bacteroidota</taxon>
        <taxon>Bacteroidia</taxon>
        <taxon>Bacteroidales</taxon>
        <taxon>Prevotellaceae</taxon>
        <taxon>Segatella</taxon>
    </lineage>
</organism>
<keyword evidence="1" id="KW-0732">Signal</keyword>
<dbReference type="Proteomes" id="UP001209074">
    <property type="component" value="Unassembled WGS sequence"/>
</dbReference>
<dbReference type="EMBL" id="JANDWN010000053">
    <property type="protein sequence ID" value="MCP9601025.1"/>
    <property type="molecule type" value="Genomic_DNA"/>
</dbReference>
<evidence type="ECO:0000313" key="5">
    <source>
        <dbReference type="Proteomes" id="UP000283872"/>
    </source>
</evidence>
<reference evidence="3" key="3">
    <citation type="submission" date="2022-11" db="EMBL/GenBank/DDBJ databases">
        <title>Genomic repertoires linked with pathogenic potency of arthritogenic Prevotella copri isolated from the gut of rheumatoid arthritis patients.</title>
        <authorList>
            <person name="Nii T."/>
            <person name="Maeda Y."/>
            <person name="Motooka D."/>
            <person name="Naito M."/>
            <person name="Matsumoto Y."/>
            <person name="Ogawa T."/>
            <person name="Oguro-Igashira E."/>
            <person name="Kishikawa T."/>
            <person name="Yamashita M."/>
            <person name="Koizumi S."/>
            <person name="Kurakawa T."/>
            <person name="Okumura R."/>
            <person name="Kayama H."/>
            <person name="Murakami M."/>
            <person name="Sakaguchi T."/>
            <person name="Das B."/>
            <person name="Nakamura S."/>
            <person name="Okada Y."/>
            <person name="Kumanogoh A."/>
            <person name="Takeda K."/>
        </authorList>
    </citation>
    <scope>NUCLEOTIDE SEQUENCE</scope>
    <source>
        <strain evidence="3">N016-13</strain>
    </source>
</reference>
<gene>
    <name evidence="4" type="ORF">DWY11_01745</name>
    <name evidence="2" type="ORF">NNC55_13880</name>
    <name evidence="3" type="ORF">ONT05_01455</name>
</gene>
<dbReference type="EMBL" id="QRVA01000002">
    <property type="protein sequence ID" value="RGS19491.1"/>
    <property type="molecule type" value="Genomic_DNA"/>
</dbReference>
<sequence>MKRITLLIAMMAMCMLSIHAKSYPFDMTHSYEVQIVRVAQQGSKFLKAWGIAGSPDKAIDRAMQDAVAACIFTGVEGNEIAGKIPALVPSKEAYEQHKQFFDTFFKKGEFLQYVKNANTGYPTGENNIKTDKGRKVGIYVVVMYDNLRKRLEDEGIVKKLNSYF</sequence>
<evidence type="ECO:0000256" key="1">
    <source>
        <dbReference type="SAM" id="SignalP"/>
    </source>
</evidence>
<evidence type="ECO:0008006" key="7">
    <source>
        <dbReference type="Google" id="ProtNLM"/>
    </source>
</evidence>
<dbReference type="EMBL" id="JAPDUS010000002">
    <property type="protein sequence ID" value="MCW4092231.1"/>
    <property type="molecule type" value="Genomic_DNA"/>
</dbReference>
<feature type="chain" id="PRO_5043182898" description="DUF4252 domain-containing protein" evidence="1">
    <location>
        <begin position="21"/>
        <end position="164"/>
    </location>
</feature>